<feature type="signal peptide" evidence="1">
    <location>
        <begin position="1"/>
        <end position="19"/>
    </location>
</feature>
<dbReference type="GO" id="GO:0036464">
    <property type="term" value="C:cytoplasmic ribonucleoprotein granule"/>
    <property type="evidence" value="ECO:0007669"/>
    <property type="project" value="TreeGrafter"/>
</dbReference>
<dbReference type="Gene3D" id="3.40.50.11980">
    <property type="match status" value="1"/>
</dbReference>
<comment type="caution">
    <text evidence="3">The sequence shown here is derived from an EMBL/GenBank/DDBJ whole genome shotgun (WGS) entry which is preliminary data.</text>
</comment>
<evidence type="ECO:0000313" key="4">
    <source>
        <dbReference type="Proteomes" id="UP001107558"/>
    </source>
</evidence>
<reference evidence="3" key="1">
    <citation type="submission" date="2021-03" db="EMBL/GenBank/DDBJ databases">
        <title>Chromosome level genome of the anhydrobiotic midge Polypedilum vanderplanki.</title>
        <authorList>
            <person name="Yoshida Y."/>
            <person name="Kikawada T."/>
            <person name="Gusev O."/>
        </authorList>
    </citation>
    <scope>NUCLEOTIDE SEQUENCE</scope>
    <source>
        <strain evidence="3">NIAS01</strain>
        <tissue evidence="3">Whole body or cell culture</tissue>
    </source>
</reference>
<dbReference type="InterPro" id="IPR051101">
    <property type="entry name" value="ZC3H12/N4BP1_RNase_Reg"/>
</dbReference>
<dbReference type="InterPro" id="IPR021869">
    <property type="entry name" value="RNase_Zc3h12_NYN"/>
</dbReference>
<dbReference type="PANTHER" id="PTHR12876">
    <property type="entry name" value="N4BP1-RELATED"/>
    <property type="match status" value="1"/>
</dbReference>
<dbReference type="Pfam" id="PF11977">
    <property type="entry name" value="RNase_Zc3h12a"/>
    <property type="match status" value="1"/>
</dbReference>
<dbReference type="GO" id="GO:0005634">
    <property type="term" value="C:nucleus"/>
    <property type="evidence" value="ECO:0007669"/>
    <property type="project" value="TreeGrafter"/>
</dbReference>
<sequence length="499" mass="57043">MDVVPKIFFFIILLIVINANKSPVVSNIKKKPKRLNNKNKGIFINIPTTSIIPKQQSFNFDDALNQYRALRNINQSNKTTTSTVVDSVKNLNIGMSPIVIEDNSDDELEEGEIVDDDDESKSEVEVLMKESMDAIQQSRGILHKHSNSNNQTGFYEDKNLDNLKVSKIPIYNNNNISHKTNQTESNNHSPNESVNEVICLDNSINQSSDDSVIFMSENKSPPLKMPRCLSEPILNNLYKKIPVPKINKKQNEKISHRQKKIQRTREYMKRKKELKKLEQENANTSSQQQPSTSSAADSIFFPIINKLTIFPIESSKSMNDNHNEKQFTFSMPMTSSTPAPSVQKSKEKRIIFIDGSNVAFGFSGKKGNVDKDFSAEGLQIAINFFKNMGFQVKAIVPEFRVRQGKSSNHDLMIKMKDSGEILLTPAKSYDDLMLMQSAQRLNAAIVSNDFFRDIRSKHKDYIDIINNRQIRYNWVFEEFLLVEDPYGRKGPKLNEILYK</sequence>
<evidence type="ECO:0000259" key="2">
    <source>
        <dbReference type="Pfam" id="PF11977"/>
    </source>
</evidence>
<accession>A0A9J6BQ09</accession>
<name>A0A9J6BQ09_POLVA</name>
<dbReference type="OrthoDB" id="392925at2759"/>
<proteinExistence type="predicted"/>
<evidence type="ECO:0000256" key="1">
    <source>
        <dbReference type="SAM" id="SignalP"/>
    </source>
</evidence>
<evidence type="ECO:0000313" key="3">
    <source>
        <dbReference type="EMBL" id="KAG5671800.1"/>
    </source>
</evidence>
<dbReference type="GO" id="GO:0004521">
    <property type="term" value="F:RNA endonuclease activity"/>
    <property type="evidence" value="ECO:0007669"/>
    <property type="project" value="TreeGrafter"/>
</dbReference>
<keyword evidence="4" id="KW-1185">Reference proteome</keyword>
<organism evidence="3 4">
    <name type="scientific">Polypedilum vanderplanki</name>
    <name type="common">Sleeping chironomid midge</name>
    <dbReference type="NCBI Taxonomy" id="319348"/>
    <lineage>
        <taxon>Eukaryota</taxon>
        <taxon>Metazoa</taxon>
        <taxon>Ecdysozoa</taxon>
        <taxon>Arthropoda</taxon>
        <taxon>Hexapoda</taxon>
        <taxon>Insecta</taxon>
        <taxon>Pterygota</taxon>
        <taxon>Neoptera</taxon>
        <taxon>Endopterygota</taxon>
        <taxon>Diptera</taxon>
        <taxon>Nematocera</taxon>
        <taxon>Chironomoidea</taxon>
        <taxon>Chironomidae</taxon>
        <taxon>Chironominae</taxon>
        <taxon>Polypedilum</taxon>
        <taxon>Polypedilum</taxon>
    </lineage>
</organism>
<keyword evidence="1" id="KW-0732">Signal</keyword>
<dbReference type="AlphaFoldDB" id="A0A9J6BQ09"/>
<protein>
    <recommendedName>
        <fullName evidence="2">RNase NYN domain-containing protein</fullName>
    </recommendedName>
</protein>
<dbReference type="GO" id="GO:0003729">
    <property type="term" value="F:mRNA binding"/>
    <property type="evidence" value="ECO:0007669"/>
    <property type="project" value="TreeGrafter"/>
</dbReference>
<feature type="domain" description="RNase NYN" evidence="2">
    <location>
        <begin position="348"/>
        <end position="494"/>
    </location>
</feature>
<dbReference type="Proteomes" id="UP001107558">
    <property type="component" value="Chromosome 3"/>
</dbReference>
<dbReference type="EMBL" id="JADBJN010000003">
    <property type="protein sequence ID" value="KAG5671800.1"/>
    <property type="molecule type" value="Genomic_DNA"/>
</dbReference>
<dbReference type="PANTHER" id="PTHR12876:SF35">
    <property type="entry name" value="LD08718P-RELATED"/>
    <property type="match status" value="1"/>
</dbReference>
<gene>
    <name evidence="3" type="ORF">PVAND_001975</name>
</gene>
<feature type="chain" id="PRO_5039955654" description="RNase NYN domain-containing protein" evidence="1">
    <location>
        <begin position="20"/>
        <end position="499"/>
    </location>
</feature>